<comment type="caution">
    <text evidence="1">The sequence shown here is derived from an EMBL/GenBank/DDBJ whole genome shotgun (WGS) entry which is preliminary data.</text>
</comment>
<accession>A0ABS9CPF3</accession>
<dbReference type="EMBL" id="JAFBIT010000003">
    <property type="protein sequence ID" value="MCF2652919.1"/>
    <property type="molecule type" value="Genomic_DNA"/>
</dbReference>
<dbReference type="RefSeq" id="WP_235323958.1">
    <property type="nucleotide sequence ID" value="NZ_JAFBIT010000003.1"/>
</dbReference>
<dbReference type="Proteomes" id="UP001299220">
    <property type="component" value="Unassembled WGS sequence"/>
</dbReference>
<evidence type="ECO:0000313" key="1">
    <source>
        <dbReference type="EMBL" id="MCF2652919.1"/>
    </source>
</evidence>
<organism evidence="1 2">
    <name type="scientific">Anaeromassilibacillus senegalensis</name>
    <dbReference type="NCBI Taxonomy" id="1673717"/>
    <lineage>
        <taxon>Bacteria</taxon>
        <taxon>Bacillati</taxon>
        <taxon>Bacillota</taxon>
        <taxon>Clostridia</taxon>
        <taxon>Eubacteriales</taxon>
        <taxon>Acutalibacteraceae</taxon>
        <taxon>Anaeromassilibacillus</taxon>
    </lineage>
</organism>
<name>A0ABS9CPF3_9FIRM</name>
<sequence>MDVFNFLKAETAGKTTLPALVDVFEKMCKLPIENVSDADIMILFETGTYTFTGKPLFYFSLVRQYPDEEDEFYQLRLELLYEPSETTAPFSRTDWDIDLKENIFDHIRKSAEYIALKDEPIYKISVYLNQT</sequence>
<reference evidence="1 2" key="1">
    <citation type="submission" date="2020-12" db="EMBL/GenBank/DDBJ databases">
        <title>Whole genome sequences of gut porcine anaerobes.</title>
        <authorList>
            <person name="Kubasova T."/>
            <person name="Jahodarova E."/>
            <person name="Rychlik I."/>
        </authorList>
    </citation>
    <scope>NUCLEOTIDE SEQUENCE [LARGE SCALE GENOMIC DNA]</scope>
    <source>
        <strain evidence="1 2">An867</strain>
    </source>
</reference>
<evidence type="ECO:0000313" key="2">
    <source>
        <dbReference type="Proteomes" id="UP001299220"/>
    </source>
</evidence>
<gene>
    <name evidence="1" type="ORF">JQM67_09930</name>
</gene>
<protein>
    <submittedName>
        <fullName evidence="1">Uncharacterized protein</fullName>
    </submittedName>
</protein>
<proteinExistence type="predicted"/>
<keyword evidence="2" id="KW-1185">Reference proteome</keyword>